<dbReference type="SMART" id="SM00034">
    <property type="entry name" value="CLECT"/>
    <property type="match status" value="1"/>
</dbReference>
<sequence length="155" mass="17865">CALVSLLVCAPLILRFIPTRSCAFPFMAGDTEVIYVVRTPLSWWEALHYCRIQYHDLLSVPDNETQGLVATLMRTITLHNKLWIGLRRHRVWGYYYWSDGEPVSYVNWGDGKPGDPLSNMCTLMSPTRNFTWFDVCCETKHSMVRAAIRNDGALY</sequence>
<organism evidence="3 4">
    <name type="scientific">Leptobrachium leishanense</name>
    <name type="common">Leishan spiny toad</name>
    <dbReference type="NCBI Taxonomy" id="445787"/>
    <lineage>
        <taxon>Eukaryota</taxon>
        <taxon>Metazoa</taxon>
        <taxon>Chordata</taxon>
        <taxon>Craniata</taxon>
        <taxon>Vertebrata</taxon>
        <taxon>Euteleostomi</taxon>
        <taxon>Amphibia</taxon>
        <taxon>Batrachia</taxon>
        <taxon>Anura</taxon>
        <taxon>Pelobatoidea</taxon>
        <taxon>Megophryidae</taxon>
        <taxon>Leptobrachium</taxon>
    </lineage>
</organism>
<evidence type="ECO:0000313" key="3">
    <source>
        <dbReference type="Ensembl" id="ENSLLEP00000049292.1"/>
    </source>
</evidence>
<dbReference type="InterPro" id="IPR016186">
    <property type="entry name" value="C-type_lectin-like/link_sf"/>
</dbReference>
<reference evidence="3" key="1">
    <citation type="submission" date="2025-08" db="UniProtKB">
        <authorList>
            <consortium name="Ensembl"/>
        </authorList>
    </citation>
    <scope>IDENTIFICATION</scope>
</reference>
<protein>
    <recommendedName>
        <fullName evidence="2">C-type lectin domain-containing protein</fullName>
    </recommendedName>
</protein>
<dbReference type="AlphaFoldDB" id="A0A8C5RAH1"/>
<reference evidence="3" key="2">
    <citation type="submission" date="2025-09" db="UniProtKB">
        <authorList>
            <consortium name="Ensembl"/>
        </authorList>
    </citation>
    <scope>IDENTIFICATION</scope>
</reference>
<dbReference type="SUPFAM" id="SSF56436">
    <property type="entry name" value="C-type lectin-like"/>
    <property type="match status" value="1"/>
</dbReference>
<evidence type="ECO:0000259" key="2">
    <source>
        <dbReference type="PROSITE" id="PS50041"/>
    </source>
</evidence>
<accession>A0A8C5RAH1</accession>
<dbReference type="PROSITE" id="PS50041">
    <property type="entry name" value="C_TYPE_LECTIN_2"/>
    <property type="match status" value="1"/>
</dbReference>
<dbReference type="InterPro" id="IPR016187">
    <property type="entry name" value="CTDL_fold"/>
</dbReference>
<dbReference type="Gene3D" id="3.10.100.10">
    <property type="entry name" value="Mannose-Binding Protein A, subunit A"/>
    <property type="match status" value="1"/>
</dbReference>
<evidence type="ECO:0000256" key="1">
    <source>
        <dbReference type="SAM" id="SignalP"/>
    </source>
</evidence>
<dbReference type="Ensembl" id="ENSLLET00000051212.1">
    <property type="protein sequence ID" value="ENSLLEP00000049292.1"/>
    <property type="gene ID" value="ENSLLEG00000031027.1"/>
</dbReference>
<evidence type="ECO:0000313" key="4">
    <source>
        <dbReference type="Proteomes" id="UP000694569"/>
    </source>
</evidence>
<feature type="signal peptide" evidence="1">
    <location>
        <begin position="1"/>
        <end position="23"/>
    </location>
</feature>
<proteinExistence type="predicted"/>
<keyword evidence="4" id="KW-1185">Reference proteome</keyword>
<dbReference type="PANTHER" id="PTHR45784">
    <property type="entry name" value="C-TYPE LECTIN DOMAIN FAMILY 20 MEMBER A-RELATED"/>
    <property type="match status" value="1"/>
</dbReference>
<dbReference type="Pfam" id="PF00059">
    <property type="entry name" value="Lectin_C"/>
    <property type="match status" value="1"/>
</dbReference>
<dbReference type="PANTHER" id="PTHR45784:SF3">
    <property type="entry name" value="C-TYPE LECTIN DOMAIN FAMILY 4 MEMBER K-LIKE-RELATED"/>
    <property type="match status" value="1"/>
</dbReference>
<name>A0A8C5RAH1_9ANUR</name>
<dbReference type="CDD" id="cd00037">
    <property type="entry name" value="CLECT"/>
    <property type="match status" value="1"/>
</dbReference>
<dbReference type="GeneTree" id="ENSGT01110000268090"/>
<dbReference type="OrthoDB" id="441660at2759"/>
<dbReference type="InterPro" id="IPR001304">
    <property type="entry name" value="C-type_lectin-like"/>
</dbReference>
<keyword evidence="1" id="KW-0732">Signal</keyword>
<feature type="domain" description="C-type lectin" evidence="2">
    <location>
        <begin position="35"/>
        <end position="144"/>
    </location>
</feature>
<dbReference type="Proteomes" id="UP000694569">
    <property type="component" value="Unplaced"/>
</dbReference>
<feature type="chain" id="PRO_5034579833" description="C-type lectin domain-containing protein" evidence="1">
    <location>
        <begin position="24"/>
        <end position="155"/>
    </location>
</feature>